<dbReference type="PANTHER" id="PTHR12630">
    <property type="entry name" value="N-LINKED OLIGOSACCHARIDE PROCESSING"/>
    <property type="match status" value="1"/>
</dbReference>
<keyword evidence="2" id="KW-0175">Coiled coil</keyword>
<feature type="coiled-coil region" evidence="2">
    <location>
        <begin position="115"/>
        <end position="142"/>
    </location>
</feature>
<feature type="compositionally biased region" description="Acidic residues" evidence="3">
    <location>
        <begin position="185"/>
        <end position="198"/>
    </location>
</feature>
<dbReference type="EMBL" id="JAPFFF010000002">
    <property type="protein sequence ID" value="KAK8897351.1"/>
    <property type="molecule type" value="Genomic_DNA"/>
</dbReference>
<keyword evidence="1" id="KW-1015">Disulfide bond</keyword>
<accession>A0ABR2L2V2</accession>
<reference evidence="4 5" key="1">
    <citation type="submission" date="2024-04" db="EMBL/GenBank/DDBJ databases">
        <title>Tritrichomonas musculus Genome.</title>
        <authorList>
            <person name="Alves-Ferreira E."/>
            <person name="Grigg M."/>
            <person name="Lorenzi H."/>
            <person name="Galac M."/>
        </authorList>
    </citation>
    <scope>NUCLEOTIDE SEQUENCE [LARGE SCALE GENOMIC DNA]</scope>
    <source>
        <strain evidence="4 5">EAF2021</strain>
    </source>
</reference>
<evidence type="ECO:0008006" key="6">
    <source>
        <dbReference type="Google" id="ProtNLM"/>
    </source>
</evidence>
<evidence type="ECO:0000313" key="5">
    <source>
        <dbReference type="Proteomes" id="UP001470230"/>
    </source>
</evidence>
<keyword evidence="5" id="KW-1185">Reference proteome</keyword>
<organism evidence="4 5">
    <name type="scientific">Tritrichomonas musculus</name>
    <dbReference type="NCBI Taxonomy" id="1915356"/>
    <lineage>
        <taxon>Eukaryota</taxon>
        <taxon>Metamonada</taxon>
        <taxon>Parabasalia</taxon>
        <taxon>Tritrichomonadida</taxon>
        <taxon>Tritrichomonadidae</taxon>
        <taxon>Tritrichomonas</taxon>
    </lineage>
</organism>
<evidence type="ECO:0000256" key="1">
    <source>
        <dbReference type="ARBA" id="ARBA00023157"/>
    </source>
</evidence>
<dbReference type="Proteomes" id="UP001470230">
    <property type="component" value="Unassembled WGS sequence"/>
</dbReference>
<evidence type="ECO:0000256" key="3">
    <source>
        <dbReference type="SAM" id="MobiDB-lite"/>
    </source>
</evidence>
<dbReference type="InterPro" id="IPR039794">
    <property type="entry name" value="Gtb1-like"/>
</dbReference>
<feature type="region of interest" description="Disordered" evidence="3">
    <location>
        <begin position="185"/>
        <end position="205"/>
    </location>
</feature>
<evidence type="ECO:0000313" key="4">
    <source>
        <dbReference type="EMBL" id="KAK8897351.1"/>
    </source>
</evidence>
<gene>
    <name evidence="4" type="ORF">M9Y10_015293</name>
</gene>
<protein>
    <recommendedName>
        <fullName evidence="6">Glucosidase 2 subunit beta</fullName>
    </recommendedName>
</protein>
<dbReference type="InterPro" id="IPR002172">
    <property type="entry name" value="LDrepeatLR_classA_rpt"/>
</dbReference>
<sequence length="439" mass="51899">MLLFILFVVFNDNFHFNPSFFTKTYKNRLNPDKTQFQCLRSDKFVTMNQINDGSCDCCDGSDEFINLTYCFNTCPLHLSDFEKSFLTNQYYSAIEKRSLLSKNYTNEFQLFKTELSNKHKELDLLEKEYIELAQNYNNSKQTLKSWVYKTLGLPPYDPIKEKEEKEKYINKININKYLKKLNEDEVEEGEEEEGEEEVNNEKSSKITQLEIEQLKDERRLKWAEKKHYEYDKQLKKAIKLYQESNKKSSFFSSNKEDTYPKEYTNCHDLKKKLKNTKIKFEALKDEVRTGDIRVTQDFGSDNIWFGLSEKQIEVEIPQENAYVSFGFMDSASLNPKENNNNQAFILKREIGPYRPPINRMIHYGPKEITDNWNEYSFSVRLICYPEFHVFETTAPIISRIKSVIGLPEACNTTKSEDDLQTFLHEVAPYINQLVDKNDL</sequence>
<comment type="caution">
    <text evidence="4">The sequence shown here is derived from an EMBL/GenBank/DDBJ whole genome shotgun (WGS) entry which is preliminary data.</text>
</comment>
<dbReference type="CDD" id="cd00112">
    <property type="entry name" value="LDLa"/>
    <property type="match status" value="1"/>
</dbReference>
<dbReference type="PANTHER" id="PTHR12630:SF1">
    <property type="entry name" value="GLUCOSIDASE 2 SUBUNIT BETA"/>
    <property type="match status" value="1"/>
</dbReference>
<evidence type="ECO:0000256" key="2">
    <source>
        <dbReference type="SAM" id="Coils"/>
    </source>
</evidence>
<name>A0ABR2L2V2_9EUKA</name>
<proteinExistence type="predicted"/>